<evidence type="ECO:0000256" key="7">
    <source>
        <dbReference type="ARBA" id="ARBA00022807"/>
    </source>
</evidence>
<dbReference type="GO" id="GO:0004843">
    <property type="term" value="F:cysteine-type deubiquitinase activity"/>
    <property type="evidence" value="ECO:0007669"/>
    <property type="project" value="UniProtKB-EC"/>
</dbReference>
<feature type="compositionally biased region" description="Acidic residues" evidence="8">
    <location>
        <begin position="467"/>
        <end position="476"/>
    </location>
</feature>
<dbReference type="EMBL" id="CM003102">
    <property type="protein sequence ID" value="KUI69541.1"/>
    <property type="molecule type" value="Genomic_DNA"/>
</dbReference>
<comment type="similarity">
    <text evidence="2">Belongs to the peptidase C19 family.</text>
</comment>
<comment type="catalytic activity">
    <reaction evidence="1">
        <text>Thiol-dependent hydrolysis of ester, thioester, amide, peptide and isopeptide bonds formed by the C-terminal Gly of ubiquitin (a 76-residue protein attached to proteins as an intracellular targeting signal).</text>
        <dbReference type="EC" id="3.4.19.12"/>
    </reaction>
</comment>
<evidence type="ECO:0000256" key="3">
    <source>
        <dbReference type="ARBA" id="ARBA00012759"/>
    </source>
</evidence>
<dbReference type="PANTHER" id="PTHR24006">
    <property type="entry name" value="UBIQUITIN CARBOXYL-TERMINAL HYDROLASE"/>
    <property type="match status" value="1"/>
</dbReference>
<dbReference type="CDD" id="cd02257">
    <property type="entry name" value="Peptidase_C19"/>
    <property type="match status" value="1"/>
</dbReference>
<dbReference type="InterPro" id="IPR050164">
    <property type="entry name" value="Peptidase_C19"/>
</dbReference>
<evidence type="ECO:0000313" key="10">
    <source>
        <dbReference type="EMBL" id="KUI69541.1"/>
    </source>
</evidence>
<gene>
    <name evidence="10" type="ORF">VM1G_05268</name>
</gene>
<feature type="region of interest" description="Disordered" evidence="8">
    <location>
        <begin position="455"/>
        <end position="505"/>
    </location>
</feature>
<dbReference type="PROSITE" id="PS50235">
    <property type="entry name" value="USP_3"/>
    <property type="match status" value="1"/>
</dbReference>
<dbReference type="OrthoDB" id="5245553at2759"/>
<protein>
    <recommendedName>
        <fullName evidence="3">ubiquitinyl hydrolase 1</fullName>
        <ecNumber evidence="3">3.4.19.12</ecNumber>
    </recommendedName>
</protein>
<dbReference type="SUPFAM" id="SSF54001">
    <property type="entry name" value="Cysteine proteinases"/>
    <property type="match status" value="1"/>
</dbReference>
<dbReference type="InterPro" id="IPR028889">
    <property type="entry name" value="USP"/>
</dbReference>
<dbReference type="GO" id="GO:0005829">
    <property type="term" value="C:cytosol"/>
    <property type="evidence" value="ECO:0007669"/>
    <property type="project" value="TreeGrafter"/>
</dbReference>
<feature type="compositionally biased region" description="Low complexity" evidence="8">
    <location>
        <begin position="754"/>
        <end position="765"/>
    </location>
</feature>
<dbReference type="Pfam" id="PF00443">
    <property type="entry name" value="UCH"/>
    <property type="match status" value="1"/>
</dbReference>
<evidence type="ECO:0000256" key="1">
    <source>
        <dbReference type="ARBA" id="ARBA00000707"/>
    </source>
</evidence>
<dbReference type="InterPro" id="IPR001394">
    <property type="entry name" value="Peptidase_C19_UCH"/>
</dbReference>
<accession>A0A194VZ66</accession>
<feature type="region of interest" description="Disordered" evidence="8">
    <location>
        <begin position="819"/>
        <end position="905"/>
    </location>
</feature>
<evidence type="ECO:0000259" key="9">
    <source>
        <dbReference type="PROSITE" id="PS50235"/>
    </source>
</evidence>
<sequence length="905" mass="99157">MAQQQAPLTVDVPSYQDYPCGDLPTVGIHGDTDEAGNVLAADTSGVLRTSVAPITNETKLVSLPNPGNLCFRNAVLHSLFSVDKFVQLLEAAGGVSDRPIYSQLRELARLFREGDLSVAGNAVDQVWTTITDTDASDASPAYDEYASKGYKGTSGQQDAPDDCNPVYRRLFAWDATIRAVYDCPCKLKLRQPLLAEDNSSLSIWTNSGYTFNVSITRGDTTNLGDAIARSMVTQLDPTNNLRCPICQQGNLTARFYKFFYLPDLLPITVDYVREVKDGQGKISTRTDFKNKVDIQERINLCNICERPSDQRNAMYKLKAMVSFQGGTTDSKGNRTGGHYIAYIRRGDNAWDLINDIAPNKVSRCQLDAVRASKFQPRILFYEKETPQPDPPAEIRAGASSTGRQDGSAARHPQHVPPPADASYEPYITFYTVQWKPSGNSPADGDVNTVRRGCGCSGNRNDSGPPEEIGDNLDEGEGTSSMRLRGGDGSEKGDEGDEGNAQGRYPGYKSWTKADLSKFRGAFSSEFLRHLPSGSSVDEWRAVLDEHLNPSGPVDYDRYTLTGLRKMCNQRGLEVGGTRRQPYLSALGRADRAASPQNSAPDNAPGEAPGHDPDGANQGSADQDATNQQDPARQDLEMDAPDPALEARLQQLEDLITTLENENLSCACPLNRQVPQGPTCPGNTNTNIPRTQAQPYNRGLHIRITPTHAPQAVGSRDYWVPLPPEHNNQGLRLRVSAQVGRHTPEGLYPVRFSFSGPQAPEGSQPPEGQPPVLPRDAPFRNTIRFNLPFYIRPEHLAYEMWQEDLPSVPLVDTRGIDVVNEPQRGHQEPADWNQQGTDPGRPRTTLFRRVNRTAQPDTPTPQGRGGTVTNIGDSAPKSSPSKGRTRTATEAGHDEGGSPPRKPRTK</sequence>
<keyword evidence="6" id="KW-0378">Hydrolase</keyword>
<evidence type="ECO:0000256" key="5">
    <source>
        <dbReference type="ARBA" id="ARBA00022786"/>
    </source>
</evidence>
<dbReference type="InterPro" id="IPR038765">
    <property type="entry name" value="Papain-like_cys_pep_sf"/>
</dbReference>
<evidence type="ECO:0000256" key="6">
    <source>
        <dbReference type="ARBA" id="ARBA00022801"/>
    </source>
</evidence>
<dbReference type="Proteomes" id="UP000078559">
    <property type="component" value="Chromosome 5"/>
</dbReference>
<feature type="domain" description="USP" evidence="9">
    <location>
        <begin position="61"/>
        <end position="384"/>
    </location>
</feature>
<dbReference type="EC" id="3.4.19.12" evidence="3"/>
<dbReference type="SMR" id="A0A194VZ66"/>
<keyword evidence="7" id="KW-0788">Thiol protease</keyword>
<dbReference type="GO" id="GO:0005634">
    <property type="term" value="C:nucleus"/>
    <property type="evidence" value="ECO:0007669"/>
    <property type="project" value="TreeGrafter"/>
</dbReference>
<feature type="region of interest" description="Disordered" evidence="8">
    <location>
        <begin position="381"/>
        <end position="422"/>
    </location>
</feature>
<evidence type="ECO:0000256" key="2">
    <source>
        <dbReference type="ARBA" id="ARBA00009085"/>
    </source>
</evidence>
<name>A0A194VZ66_CYTMA</name>
<keyword evidence="11" id="KW-1185">Reference proteome</keyword>
<organism evidence="10 11">
    <name type="scientific">Cytospora mali</name>
    <name type="common">Apple Valsa canker fungus</name>
    <name type="synonym">Valsa mali</name>
    <dbReference type="NCBI Taxonomy" id="578113"/>
    <lineage>
        <taxon>Eukaryota</taxon>
        <taxon>Fungi</taxon>
        <taxon>Dikarya</taxon>
        <taxon>Ascomycota</taxon>
        <taxon>Pezizomycotina</taxon>
        <taxon>Sordariomycetes</taxon>
        <taxon>Sordariomycetidae</taxon>
        <taxon>Diaporthales</taxon>
        <taxon>Cytosporaceae</taxon>
        <taxon>Cytospora</taxon>
    </lineage>
</organism>
<evidence type="ECO:0000313" key="11">
    <source>
        <dbReference type="Proteomes" id="UP000078559"/>
    </source>
</evidence>
<feature type="compositionally biased region" description="Polar residues" evidence="8">
    <location>
        <begin position="616"/>
        <end position="628"/>
    </location>
</feature>
<feature type="region of interest" description="Disordered" evidence="8">
    <location>
        <begin position="588"/>
        <end position="628"/>
    </location>
</feature>
<dbReference type="AlphaFoldDB" id="A0A194VZ66"/>
<proteinExistence type="inferred from homology"/>
<dbReference type="PANTHER" id="PTHR24006:SF888">
    <property type="entry name" value="UBIQUITIN CARBOXYL-TERMINAL HYDROLASE 30"/>
    <property type="match status" value="1"/>
</dbReference>
<feature type="region of interest" description="Disordered" evidence="8">
    <location>
        <begin position="745"/>
        <end position="776"/>
    </location>
</feature>
<keyword evidence="4" id="KW-0645">Protease</keyword>
<dbReference type="Gene3D" id="3.90.70.10">
    <property type="entry name" value="Cysteine proteinases"/>
    <property type="match status" value="1"/>
</dbReference>
<feature type="compositionally biased region" description="Polar residues" evidence="8">
    <location>
        <begin position="851"/>
        <end position="887"/>
    </location>
</feature>
<evidence type="ECO:0000256" key="4">
    <source>
        <dbReference type="ARBA" id="ARBA00022670"/>
    </source>
</evidence>
<reference evidence="10" key="1">
    <citation type="submission" date="2014-12" db="EMBL/GenBank/DDBJ databases">
        <title>Genome Sequence of Valsa Canker Pathogens Uncovers a Specific Adaption of Colonization on Woody Bark.</title>
        <authorList>
            <person name="Yin Z."/>
            <person name="Liu H."/>
            <person name="Gao X."/>
            <person name="Li Z."/>
            <person name="Song N."/>
            <person name="Ke X."/>
            <person name="Dai Q."/>
            <person name="Wu Y."/>
            <person name="Sun Y."/>
            <person name="Xu J.-R."/>
            <person name="Kang Z.K."/>
            <person name="Wang L."/>
            <person name="Huang L."/>
        </authorList>
    </citation>
    <scope>NUCLEOTIDE SEQUENCE [LARGE SCALE GENOMIC DNA]</scope>
    <source>
        <strain evidence="10">03-8</strain>
    </source>
</reference>
<keyword evidence="5" id="KW-0833">Ubl conjugation pathway</keyword>
<evidence type="ECO:0000256" key="8">
    <source>
        <dbReference type="SAM" id="MobiDB-lite"/>
    </source>
</evidence>
<dbReference type="GO" id="GO:0016579">
    <property type="term" value="P:protein deubiquitination"/>
    <property type="evidence" value="ECO:0007669"/>
    <property type="project" value="InterPro"/>
</dbReference>
<dbReference type="GO" id="GO:0006508">
    <property type="term" value="P:proteolysis"/>
    <property type="evidence" value="ECO:0007669"/>
    <property type="project" value="UniProtKB-KW"/>
</dbReference>